<organism evidence="1">
    <name type="scientific">Pinus koraiensis</name>
    <name type="common">Korean pine</name>
    <dbReference type="NCBI Taxonomy" id="88728"/>
    <lineage>
        <taxon>Eukaryota</taxon>
        <taxon>Viridiplantae</taxon>
        <taxon>Streptophyta</taxon>
        <taxon>Embryophyta</taxon>
        <taxon>Tracheophyta</taxon>
        <taxon>Spermatophyta</taxon>
        <taxon>Pinopsida</taxon>
        <taxon>Pinidae</taxon>
        <taxon>Conifers I</taxon>
        <taxon>Pinales</taxon>
        <taxon>Pinaceae</taxon>
        <taxon>Pinus</taxon>
        <taxon>Pinus subgen. Strobus</taxon>
    </lineage>
</organism>
<protein>
    <submittedName>
        <fullName evidence="1">ORF49c</fullName>
    </submittedName>
</protein>
<keyword evidence="1" id="KW-0934">Plastid</keyword>
<proteinExistence type="predicted"/>
<accession>A4QML0</accession>
<dbReference type="AlphaFoldDB" id="A4QML0"/>
<keyword evidence="1" id="KW-0150">Chloroplast</keyword>
<sequence>MFEKRNKGNSNGKILERKNTSKMDLFPCNNYKFLSVSSWSNLFLLNSLI</sequence>
<dbReference type="EMBL" id="AY228468">
    <property type="protein sequence ID" value="ABP35335.1"/>
    <property type="molecule type" value="Genomic_DNA"/>
</dbReference>
<geneLocation type="chloroplast" evidence="1"/>
<evidence type="ECO:0000313" key="1">
    <source>
        <dbReference type="EMBL" id="ABP35335.1"/>
    </source>
</evidence>
<reference evidence="1" key="1">
    <citation type="submission" date="2007-04" db="EMBL/GenBank/DDBJ databases">
        <authorList>
            <person name="Noh E.W."/>
            <person name="Lee J.S."/>
            <person name="Choi Y.I."/>
            <person name="Han M.S."/>
            <person name="Yi Y.S."/>
            <person name="Han S.U."/>
        </authorList>
    </citation>
    <scope>NUCLEOTIDE SEQUENCE</scope>
</reference>
<name>A4QML0_PINKO</name>